<accession>A0ABU3AA52</accession>
<protein>
    <submittedName>
        <fullName evidence="2">GNAT family N-acetyltransferase</fullName>
        <ecNumber evidence="2">2.3.1.-</ecNumber>
    </submittedName>
</protein>
<dbReference type="SUPFAM" id="SSF55729">
    <property type="entry name" value="Acyl-CoA N-acyltransferases (Nat)"/>
    <property type="match status" value="1"/>
</dbReference>
<dbReference type="InterPro" id="IPR016181">
    <property type="entry name" value="Acyl_CoA_acyltransferase"/>
</dbReference>
<evidence type="ECO:0000313" key="2">
    <source>
        <dbReference type="EMBL" id="MDT0607054.1"/>
    </source>
</evidence>
<dbReference type="EMBL" id="JAVRHR010000002">
    <property type="protein sequence ID" value="MDT0607054.1"/>
    <property type="molecule type" value="Genomic_DNA"/>
</dbReference>
<reference evidence="2 3" key="1">
    <citation type="submission" date="2023-09" db="EMBL/GenBank/DDBJ databases">
        <authorList>
            <person name="Rey-Velasco X."/>
        </authorList>
    </citation>
    <scope>NUCLEOTIDE SEQUENCE [LARGE SCALE GENOMIC DNA]</scope>
    <source>
        <strain evidence="2 3">F388</strain>
    </source>
</reference>
<dbReference type="Gene3D" id="3.40.630.30">
    <property type="match status" value="1"/>
</dbReference>
<dbReference type="PROSITE" id="PS51186">
    <property type="entry name" value="GNAT"/>
    <property type="match status" value="1"/>
</dbReference>
<dbReference type="GO" id="GO:0016746">
    <property type="term" value="F:acyltransferase activity"/>
    <property type="evidence" value="ECO:0007669"/>
    <property type="project" value="UniProtKB-KW"/>
</dbReference>
<gene>
    <name evidence="2" type="ORF">RM706_08440</name>
</gene>
<dbReference type="CDD" id="cd04301">
    <property type="entry name" value="NAT_SF"/>
    <property type="match status" value="1"/>
</dbReference>
<sequence length="235" mass="26361">MILAVQHQFEFWRHIGQVGGYFHQYKGFSSLSPEDATWPSKIFNLEEQHIQGLKESVTKYQLAKSLAVEENVGIEELLKVQGLTQTSSVEAMTMHMKEEPKYAGSSDIEKVRDVLGAQTFARIASEAFRYTIYEGTISPLIQSDKIQLFLGKHKGDYVSCGIVFQDSNGDSGLHMIGAKKEYRGLGLGKKMTEHLLSIALRNDSEYIHLVASKLGAPIYKKLGFQHQGNLKSYTI</sequence>
<organism evidence="2 3">
    <name type="scientific">Croceitalea rosinachiae</name>
    <dbReference type="NCBI Taxonomy" id="3075596"/>
    <lineage>
        <taxon>Bacteria</taxon>
        <taxon>Pseudomonadati</taxon>
        <taxon>Bacteroidota</taxon>
        <taxon>Flavobacteriia</taxon>
        <taxon>Flavobacteriales</taxon>
        <taxon>Flavobacteriaceae</taxon>
        <taxon>Croceitalea</taxon>
    </lineage>
</organism>
<evidence type="ECO:0000313" key="3">
    <source>
        <dbReference type="Proteomes" id="UP001255246"/>
    </source>
</evidence>
<dbReference type="Proteomes" id="UP001255246">
    <property type="component" value="Unassembled WGS sequence"/>
</dbReference>
<dbReference type="InterPro" id="IPR000182">
    <property type="entry name" value="GNAT_dom"/>
</dbReference>
<keyword evidence="2" id="KW-0808">Transferase</keyword>
<dbReference type="RefSeq" id="WP_311350617.1">
    <property type="nucleotide sequence ID" value="NZ_JAVRHR010000002.1"/>
</dbReference>
<keyword evidence="2" id="KW-0012">Acyltransferase</keyword>
<evidence type="ECO:0000259" key="1">
    <source>
        <dbReference type="PROSITE" id="PS51186"/>
    </source>
</evidence>
<name>A0ABU3AA52_9FLAO</name>
<comment type="caution">
    <text evidence="2">The sequence shown here is derived from an EMBL/GenBank/DDBJ whole genome shotgun (WGS) entry which is preliminary data.</text>
</comment>
<feature type="domain" description="N-acetyltransferase" evidence="1">
    <location>
        <begin position="106"/>
        <end position="235"/>
    </location>
</feature>
<dbReference type="EC" id="2.3.1.-" evidence="2"/>
<keyword evidence="3" id="KW-1185">Reference proteome</keyword>
<dbReference type="Pfam" id="PF13508">
    <property type="entry name" value="Acetyltransf_7"/>
    <property type="match status" value="1"/>
</dbReference>
<proteinExistence type="predicted"/>